<dbReference type="Gene3D" id="3.40.630.30">
    <property type="match status" value="1"/>
</dbReference>
<organism evidence="2 3">
    <name type="scientific">Desulfosporosinus fructosivorans</name>
    <dbReference type="NCBI Taxonomy" id="2018669"/>
    <lineage>
        <taxon>Bacteria</taxon>
        <taxon>Bacillati</taxon>
        <taxon>Bacillota</taxon>
        <taxon>Clostridia</taxon>
        <taxon>Eubacteriales</taxon>
        <taxon>Desulfitobacteriaceae</taxon>
        <taxon>Desulfosporosinus</taxon>
    </lineage>
</organism>
<dbReference type="EMBL" id="SPQQ01000006">
    <property type="protein sequence ID" value="TGE37081.1"/>
    <property type="molecule type" value="Genomic_DNA"/>
</dbReference>
<reference evidence="2 3" key="1">
    <citation type="submission" date="2019-03" db="EMBL/GenBank/DDBJ databases">
        <title>Draft Genome Sequence of Desulfosporosinus fructosivorans Strain 63.6F, Isolated from Marine Sediment in the Baltic Sea.</title>
        <authorList>
            <person name="Hausmann B."/>
            <person name="Vandieken V."/>
            <person name="Pjevac P."/>
            <person name="Schreck K."/>
            <person name="Herbold C.W."/>
            <person name="Loy A."/>
        </authorList>
    </citation>
    <scope>NUCLEOTIDE SEQUENCE [LARGE SCALE GENOMIC DNA]</scope>
    <source>
        <strain evidence="2 3">63.6F</strain>
    </source>
</reference>
<dbReference type="AlphaFoldDB" id="A0A4Z0R211"/>
<dbReference type="InterPro" id="IPR016181">
    <property type="entry name" value="Acyl_CoA_acyltransferase"/>
</dbReference>
<dbReference type="InterPro" id="IPR039143">
    <property type="entry name" value="GNPNAT1-like"/>
</dbReference>
<dbReference type="PANTHER" id="PTHR13355">
    <property type="entry name" value="GLUCOSAMINE 6-PHOSPHATE N-ACETYLTRANSFERASE"/>
    <property type="match status" value="1"/>
</dbReference>
<dbReference type="CDD" id="cd04301">
    <property type="entry name" value="NAT_SF"/>
    <property type="match status" value="1"/>
</dbReference>
<dbReference type="InterPro" id="IPR000182">
    <property type="entry name" value="GNAT_dom"/>
</dbReference>
<dbReference type="PROSITE" id="PS51186">
    <property type="entry name" value="GNAT"/>
    <property type="match status" value="1"/>
</dbReference>
<dbReference type="OrthoDB" id="9789603at2"/>
<name>A0A4Z0R211_9FIRM</name>
<proteinExistence type="predicted"/>
<comment type="caution">
    <text evidence="2">The sequence shown here is derived from an EMBL/GenBank/DDBJ whole genome shotgun (WGS) entry which is preliminary data.</text>
</comment>
<dbReference type="SUPFAM" id="SSF55729">
    <property type="entry name" value="Acyl-CoA N-acyltransferases (Nat)"/>
    <property type="match status" value="1"/>
</dbReference>
<dbReference type="PANTHER" id="PTHR13355:SF15">
    <property type="entry name" value="GCN5-RELATED N-ACETYLTRANSFERASE 3, CHLOROPLASTIC"/>
    <property type="match status" value="1"/>
</dbReference>
<dbReference type="PIRSF" id="PIRSF037663">
    <property type="entry name" value="Acetyltransf_GNAT_prd"/>
    <property type="match status" value="1"/>
</dbReference>
<evidence type="ECO:0000313" key="3">
    <source>
        <dbReference type="Proteomes" id="UP000298460"/>
    </source>
</evidence>
<gene>
    <name evidence="2" type="ORF">E4K67_17195</name>
</gene>
<keyword evidence="2" id="KW-0808">Transferase</keyword>
<dbReference type="Proteomes" id="UP000298460">
    <property type="component" value="Unassembled WGS sequence"/>
</dbReference>
<evidence type="ECO:0000313" key="2">
    <source>
        <dbReference type="EMBL" id="TGE37081.1"/>
    </source>
</evidence>
<feature type="domain" description="N-acetyltransferase" evidence="1">
    <location>
        <begin position="1"/>
        <end position="142"/>
    </location>
</feature>
<evidence type="ECO:0000259" key="1">
    <source>
        <dbReference type="PROSITE" id="PS51186"/>
    </source>
</evidence>
<dbReference type="GO" id="GO:0008080">
    <property type="term" value="F:N-acetyltransferase activity"/>
    <property type="evidence" value="ECO:0007669"/>
    <property type="project" value="TreeGrafter"/>
</dbReference>
<keyword evidence="3" id="KW-1185">Reference proteome</keyword>
<dbReference type="Pfam" id="PF00583">
    <property type="entry name" value="Acetyltransf_1"/>
    <property type="match status" value="1"/>
</dbReference>
<accession>A0A4Z0R211</accession>
<sequence length="142" mass="16443">MIIRNSKLEDFADVILLFKQLWPGKELNENDLMIVFSRGIQLDNDEYLCVELNGKVIGFCSFAIVNNFWQEGQIAYVYAMIIDDSLRGQGIGTELLKKTFDKAKLRGCKKIELDSGFPREKAHRFYEKIGFESRAYLFSKDL</sequence>
<dbReference type="InterPro" id="IPR017255">
    <property type="entry name" value="AcTrfase_GNAT_prd"/>
</dbReference>
<protein>
    <submittedName>
        <fullName evidence="2">GNAT family N-acetyltransferase</fullName>
    </submittedName>
</protein>